<dbReference type="AlphaFoldDB" id="A0A1I2W2Q8"/>
<protein>
    <submittedName>
        <fullName evidence="2">Uncharacterized protein</fullName>
    </submittedName>
</protein>
<reference evidence="1 4" key="2">
    <citation type="submission" date="2020-07" db="EMBL/GenBank/DDBJ databases">
        <title>Sequencing the genomes of 1000 actinobacteria strains.</title>
        <authorList>
            <person name="Klenk H.-P."/>
        </authorList>
    </citation>
    <scope>NUCLEOTIDE SEQUENCE [LARGE SCALE GENOMIC DNA]</scope>
    <source>
        <strain evidence="1 4">DSM 45117</strain>
    </source>
</reference>
<dbReference type="Proteomes" id="UP000199052">
    <property type="component" value="Unassembled WGS sequence"/>
</dbReference>
<reference evidence="2 3" key="1">
    <citation type="submission" date="2016-10" db="EMBL/GenBank/DDBJ databases">
        <authorList>
            <person name="de Groot N.N."/>
        </authorList>
    </citation>
    <scope>NUCLEOTIDE SEQUENCE [LARGE SCALE GENOMIC DNA]</scope>
    <source>
        <strain evidence="2 3">CPCC 202808</strain>
    </source>
</reference>
<dbReference type="OrthoDB" id="3817462at2"/>
<accession>A0A1I2W2Q8</accession>
<name>A0A1I2W2Q8_9ACTN</name>
<dbReference type="EMBL" id="JACBZA010000001">
    <property type="protein sequence ID" value="NYH82784.1"/>
    <property type="molecule type" value="Genomic_DNA"/>
</dbReference>
<evidence type="ECO:0000313" key="3">
    <source>
        <dbReference type="Proteomes" id="UP000199052"/>
    </source>
</evidence>
<gene>
    <name evidence="1" type="ORF">FHR37_001635</name>
    <name evidence="2" type="ORF">SAMN05421678_11061</name>
</gene>
<keyword evidence="4" id="KW-1185">Reference proteome</keyword>
<dbReference type="EMBL" id="FOOI01000010">
    <property type="protein sequence ID" value="SFG95643.1"/>
    <property type="molecule type" value="Genomic_DNA"/>
</dbReference>
<organism evidence="2 3">
    <name type="scientific">Actinopolymorpha cephalotaxi</name>
    <dbReference type="NCBI Taxonomy" id="504797"/>
    <lineage>
        <taxon>Bacteria</taxon>
        <taxon>Bacillati</taxon>
        <taxon>Actinomycetota</taxon>
        <taxon>Actinomycetes</taxon>
        <taxon>Propionibacteriales</taxon>
        <taxon>Actinopolymorphaceae</taxon>
        <taxon>Actinopolymorpha</taxon>
    </lineage>
</organism>
<evidence type="ECO:0000313" key="1">
    <source>
        <dbReference type="EMBL" id="NYH82784.1"/>
    </source>
</evidence>
<evidence type="ECO:0000313" key="2">
    <source>
        <dbReference type="EMBL" id="SFG95643.1"/>
    </source>
</evidence>
<dbReference type="RefSeq" id="WP_092884733.1">
    <property type="nucleotide sequence ID" value="NZ_FOOI01000010.1"/>
</dbReference>
<evidence type="ECO:0000313" key="4">
    <source>
        <dbReference type="Proteomes" id="UP000533017"/>
    </source>
</evidence>
<proteinExistence type="predicted"/>
<sequence>MHELGWQPAGVGLFVPGRRDDALVTEVRQVVTRLDGLRDPVVRRCSPMTSLALLDADPIEVVVDGSALERPYTDEKAAFALGDRLRELLVALAVTLRPLYASVVLEAPFLSPKDLLVTPEPDLFLDAWFDLTRLHAGIAQAYHGAHVEEVNGGLYASTRAPFNPHRFDEPLATSLERARRAMSQVVAHG</sequence>
<dbReference type="Proteomes" id="UP000533017">
    <property type="component" value="Unassembled WGS sequence"/>
</dbReference>